<feature type="domain" description="Peptidase S11 D-alanyl-D-alanine carboxypeptidase A N-terminal" evidence="11">
    <location>
        <begin position="94"/>
        <end position="282"/>
    </location>
</feature>
<evidence type="ECO:0000256" key="7">
    <source>
        <dbReference type="PIRSR" id="PIRSR618044-1"/>
    </source>
</evidence>
<organism evidence="12 13">
    <name type="scientific">Planosporangium flavigriseum</name>
    <dbReference type="NCBI Taxonomy" id="373681"/>
    <lineage>
        <taxon>Bacteria</taxon>
        <taxon>Bacillati</taxon>
        <taxon>Actinomycetota</taxon>
        <taxon>Actinomycetes</taxon>
        <taxon>Micromonosporales</taxon>
        <taxon>Micromonosporaceae</taxon>
        <taxon>Planosporangium</taxon>
    </lineage>
</organism>
<dbReference type="Gene3D" id="3.40.710.10">
    <property type="entry name" value="DD-peptidase/beta-lactamase superfamily"/>
    <property type="match status" value="1"/>
</dbReference>
<dbReference type="PANTHER" id="PTHR21581">
    <property type="entry name" value="D-ALANYL-D-ALANINE CARBOXYPEPTIDASE"/>
    <property type="match status" value="1"/>
</dbReference>
<evidence type="ECO:0000313" key="12">
    <source>
        <dbReference type="EMBL" id="GIG75130.1"/>
    </source>
</evidence>
<evidence type="ECO:0000256" key="6">
    <source>
        <dbReference type="ARBA" id="ARBA00023316"/>
    </source>
</evidence>
<dbReference type="GO" id="GO:0006508">
    <property type="term" value="P:proteolysis"/>
    <property type="evidence" value="ECO:0007669"/>
    <property type="project" value="InterPro"/>
</dbReference>
<dbReference type="SUPFAM" id="SSF56601">
    <property type="entry name" value="beta-lactamase/transpeptidase-like"/>
    <property type="match status" value="1"/>
</dbReference>
<keyword evidence="3" id="KW-0378">Hydrolase</keyword>
<feature type="transmembrane region" description="Helical" evidence="10">
    <location>
        <begin position="21"/>
        <end position="43"/>
    </location>
</feature>
<dbReference type="PANTHER" id="PTHR21581:SF33">
    <property type="entry name" value="D-ALANYL-D-ALANINE CARBOXYPEPTIDASE DACB"/>
    <property type="match status" value="1"/>
</dbReference>
<evidence type="ECO:0000256" key="2">
    <source>
        <dbReference type="ARBA" id="ARBA00022729"/>
    </source>
</evidence>
<sequence>MTDTVRPVSHRRPRRRLPAPVLAVVILLAVLVVLVVLAGVQLARPLPRGVLHLAVPASLTVPGQAPDLPWPVQGQGRLDVEGVGTLGAFGDGKPVPIGSVAKVMTAYVVLSDHPLDAGQPDPKITVSPTDVADYQSRAGSDESLVEVAAGQDLTEREALQALLLPSANNVAQMLARWDAGSLDAFVAKMNATAVSLGLSATRYTDPSGLDPGTVSTAADQTVLAERALRIPAFAEIVALPTATLPVVGAVTNWNSLLGTDGVVGVKTGTTAEAGGNLVFAAHVAVAGRTLTLVGAVFGQPGSDTPEQLAAVNDATRKLLAAARQLVGMQTVLPAGAVGQIRAAWGRSVPVRAVTSLQIVGWPGLTVRVQTRTTKVDRVRGGQQVGTVTVRNGSGSATAPLRAGGALPEPSLWWRLARTN</sequence>
<dbReference type="InterPro" id="IPR012338">
    <property type="entry name" value="Beta-lactam/transpept-like"/>
</dbReference>
<keyword evidence="10" id="KW-0472">Membrane</keyword>
<dbReference type="GO" id="GO:0071555">
    <property type="term" value="P:cell wall organization"/>
    <property type="evidence" value="ECO:0007669"/>
    <property type="project" value="UniProtKB-KW"/>
</dbReference>
<evidence type="ECO:0000256" key="9">
    <source>
        <dbReference type="RuleBase" id="RU004016"/>
    </source>
</evidence>
<keyword evidence="10" id="KW-1133">Transmembrane helix</keyword>
<evidence type="ECO:0000313" key="13">
    <source>
        <dbReference type="Proteomes" id="UP000653674"/>
    </source>
</evidence>
<dbReference type="GO" id="GO:0009252">
    <property type="term" value="P:peptidoglycan biosynthetic process"/>
    <property type="evidence" value="ECO:0007669"/>
    <property type="project" value="UniProtKB-KW"/>
</dbReference>
<comment type="caution">
    <text evidence="12">The sequence shown here is derived from an EMBL/GenBank/DDBJ whole genome shotgun (WGS) entry which is preliminary data.</text>
</comment>
<dbReference type="Pfam" id="PF00768">
    <property type="entry name" value="Peptidase_S11"/>
    <property type="match status" value="1"/>
</dbReference>
<accession>A0A8J3LXE4</accession>
<keyword evidence="13" id="KW-1185">Reference proteome</keyword>
<keyword evidence="2" id="KW-0732">Signal</keyword>
<keyword evidence="10" id="KW-0812">Transmembrane</keyword>
<dbReference type="Proteomes" id="UP000653674">
    <property type="component" value="Unassembled WGS sequence"/>
</dbReference>
<evidence type="ECO:0000259" key="11">
    <source>
        <dbReference type="Pfam" id="PF00768"/>
    </source>
</evidence>
<name>A0A8J3LXE4_9ACTN</name>
<feature type="binding site" evidence="8">
    <location>
        <position position="266"/>
    </location>
    <ligand>
        <name>substrate</name>
    </ligand>
</feature>
<feature type="active site" evidence="7">
    <location>
        <position position="166"/>
    </location>
</feature>
<feature type="active site" description="Acyl-ester intermediate" evidence="7">
    <location>
        <position position="99"/>
    </location>
</feature>
<proteinExistence type="inferred from homology"/>
<evidence type="ECO:0000256" key="4">
    <source>
        <dbReference type="ARBA" id="ARBA00022960"/>
    </source>
</evidence>
<keyword evidence="4" id="KW-0133">Cell shape</keyword>
<gene>
    <name evidence="12" type="ORF">Pfl04_35340</name>
</gene>
<dbReference type="PRINTS" id="PR00725">
    <property type="entry name" value="DADACBPTASE1"/>
</dbReference>
<keyword evidence="5" id="KW-0573">Peptidoglycan synthesis</keyword>
<dbReference type="EMBL" id="BONU01000027">
    <property type="protein sequence ID" value="GIG75130.1"/>
    <property type="molecule type" value="Genomic_DNA"/>
</dbReference>
<dbReference type="InterPro" id="IPR018044">
    <property type="entry name" value="Peptidase_S11"/>
</dbReference>
<reference evidence="12" key="1">
    <citation type="submission" date="2021-01" db="EMBL/GenBank/DDBJ databases">
        <title>Whole genome shotgun sequence of Planosporangium flavigriseum NBRC 105377.</title>
        <authorList>
            <person name="Komaki H."/>
            <person name="Tamura T."/>
        </authorList>
    </citation>
    <scope>NUCLEOTIDE SEQUENCE</scope>
    <source>
        <strain evidence="12">NBRC 105377</strain>
    </source>
</reference>
<evidence type="ECO:0000256" key="5">
    <source>
        <dbReference type="ARBA" id="ARBA00022984"/>
    </source>
</evidence>
<comment type="similarity">
    <text evidence="1 9">Belongs to the peptidase S11 family.</text>
</comment>
<protein>
    <recommendedName>
        <fullName evidence="11">Peptidase S11 D-alanyl-D-alanine carboxypeptidase A N-terminal domain-containing protein</fullName>
    </recommendedName>
</protein>
<dbReference type="InterPro" id="IPR001967">
    <property type="entry name" value="Peptidase_S11_N"/>
</dbReference>
<keyword evidence="6" id="KW-0961">Cell wall biogenesis/degradation</keyword>
<feature type="active site" description="Proton acceptor" evidence="7">
    <location>
        <position position="102"/>
    </location>
</feature>
<evidence type="ECO:0000256" key="3">
    <source>
        <dbReference type="ARBA" id="ARBA00022801"/>
    </source>
</evidence>
<dbReference type="RefSeq" id="WP_239075586.1">
    <property type="nucleotide sequence ID" value="NZ_BAAAQJ010000007.1"/>
</dbReference>
<evidence type="ECO:0000256" key="8">
    <source>
        <dbReference type="PIRSR" id="PIRSR618044-2"/>
    </source>
</evidence>
<dbReference type="GO" id="GO:0008360">
    <property type="term" value="P:regulation of cell shape"/>
    <property type="evidence" value="ECO:0007669"/>
    <property type="project" value="UniProtKB-KW"/>
</dbReference>
<evidence type="ECO:0000256" key="10">
    <source>
        <dbReference type="SAM" id="Phobius"/>
    </source>
</evidence>
<dbReference type="GO" id="GO:0009002">
    <property type="term" value="F:serine-type D-Ala-D-Ala carboxypeptidase activity"/>
    <property type="evidence" value="ECO:0007669"/>
    <property type="project" value="InterPro"/>
</dbReference>
<evidence type="ECO:0000256" key="1">
    <source>
        <dbReference type="ARBA" id="ARBA00007164"/>
    </source>
</evidence>
<dbReference type="AlphaFoldDB" id="A0A8J3LXE4"/>